<reference evidence="1 2" key="1">
    <citation type="submission" date="2016-10" db="EMBL/GenBank/DDBJ databases">
        <authorList>
            <person name="de Groot N.N."/>
        </authorList>
    </citation>
    <scope>NUCLEOTIDE SEQUENCE [LARGE SCALE GENOMIC DNA]</scope>
    <source>
        <strain evidence="1 2">DSM 8423</strain>
    </source>
</reference>
<dbReference type="AlphaFoldDB" id="A0A1H7YBH5"/>
<protein>
    <submittedName>
        <fullName evidence="1">Uncharacterized protein</fullName>
    </submittedName>
</protein>
<proteinExistence type="predicted"/>
<dbReference type="Proteomes" id="UP000198744">
    <property type="component" value="Unassembled WGS sequence"/>
</dbReference>
<keyword evidence="2" id="KW-1185">Reference proteome</keyword>
<sequence length="46" mass="4949">MKKNLTLRRILLLATGLISAGLVLTAPLPANADYRVVRLNIPGCMS</sequence>
<evidence type="ECO:0000313" key="2">
    <source>
        <dbReference type="Proteomes" id="UP000198744"/>
    </source>
</evidence>
<organism evidence="1 2">
    <name type="scientific">Syntrophus gentianae</name>
    <dbReference type="NCBI Taxonomy" id="43775"/>
    <lineage>
        <taxon>Bacteria</taxon>
        <taxon>Pseudomonadati</taxon>
        <taxon>Thermodesulfobacteriota</taxon>
        <taxon>Syntrophia</taxon>
        <taxon>Syntrophales</taxon>
        <taxon>Syntrophaceae</taxon>
        <taxon>Syntrophus</taxon>
    </lineage>
</organism>
<dbReference type="RefSeq" id="WP_175476483.1">
    <property type="nucleotide sequence ID" value="NZ_FOBS01000015.1"/>
</dbReference>
<gene>
    <name evidence="1" type="ORF">SAMN04489760_11561</name>
</gene>
<accession>A0A1H7YBH5</accession>
<dbReference type="STRING" id="43775.SAMN04489760_11561"/>
<evidence type="ECO:0000313" key="1">
    <source>
        <dbReference type="EMBL" id="SEM43542.1"/>
    </source>
</evidence>
<dbReference type="EMBL" id="FOBS01000015">
    <property type="protein sequence ID" value="SEM43542.1"/>
    <property type="molecule type" value="Genomic_DNA"/>
</dbReference>
<name>A0A1H7YBH5_9BACT</name>